<name>A0AAV4Y5G8_CAEEX</name>
<sequence length="277" mass="31763">MDSYIYYLNIFVEDFETDLIISLKDYNQIQQSEVLQGISKSNFKNGQALFSNISFLKTGNNFKISISAADSSGVQPWFSDSITVTERSLFLQPASRRFPISPRENDTFSPAAGVIIHDALNNAPADTKYLSKYTWEGTIGLLYDDVYPGQVLGTTTQRVEKGSNEVLFHDVVLSDWGYSYILKISMRAKETTFWNLTCLIGPFDVDILDTFEMPLIESEEYRQLKIIFDGNFKAIKADQRKFEIFFLNHFGRKYPQVRWKNLTVSEGSVVVVHNYRV</sequence>
<evidence type="ECO:0000313" key="2">
    <source>
        <dbReference type="Proteomes" id="UP001054945"/>
    </source>
</evidence>
<dbReference type="Proteomes" id="UP001054945">
    <property type="component" value="Unassembled WGS sequence"/>
</dbReference>
<protein>
    <submittedName>
        <fullName evidence="1">Fibrocystin-L-like</fullName>
    </submittedName>
</protein>
<proteinExistence type="predicted"/>
<dbReference type="EMBL" id="BPLR01001430">
    <property type="protein sequence ID" value="GIZ02288.1"/>
    <property type="molecule type" value="Genomic_DNA"/>
</dbReference>
<keyword evidence="2" id="KW-1185">Reference proteome</keyword>
<organism evidence="1 2">
    <name type="scientific">Caerostris extrusa</name>
    <name type="common">Bark spider</name>
    <name type="synonym">Caerostris bankana</name>
    <dbReference type="NCBI Taxonomy" id="172846"/>
    <lineage>
        <taxon>Eukaryota</taxon>
        <taxon>Metazoa</taxon>
        <taxon>Ecdysozoa</taxon>
        <taxon>Arthropoda</taxon>
        <taxon>Chelicerata</taxon>
        <taxon>Arachnida</taxon>
        <taxon>Araneae</taxon>
        <taxon>Araneomorphae</taxon>
        <taxon>Entelegynae</taxon>
        <taxon>Araneoidea</taxon>
        <taxon>Araneidae</taxon>
        <taxon>Caerostris</taxon>
    </lineage>
</organism>
<comment type="caution">
    <text evidence="1">The sequence shown here is derived from an EMBL/GenBank/DDBJ whole genome shotgun (WGS) entry which is preliminary data.</text>
</comment>
<evidence type="ECO:0000313" key="1">
    <source>
        <dbReference type="EMBL" id="GIZ02288.1"/>
    </source>
</evidence>
<reference evidence="1 2" key="1">
    <citation type="submission" date="2021-06" db="EMBL/GenBank/DDBJ databases">
        <title>Caerostris extrusa draft genome.</title>
        <authorList>
            <person name="Kono N."/>
            <person name="Arakawa K."/>
        </authorList>
    </citation>
    <scope>NUCLEOTIDE SEQUENCE [LARGE SCALE GENOMIC DNA]</scope>
</reference>
<accession>A0AAV4Y5G8</accession>
<dbReference type="AlphaFoldDB" id="A0AAV4Y5G8"/>
<gene>
    <name evidence="1" type="ORF">CEXT_157771</name>
</gene>